<keyword evidence="2" id="KW-0285">Flavoprotein</keyword>
<evidence type="ECO:0000256" key="3">
    <source>
        <dbReference type="ARBA" id="ARBA00022643"/>
    </source>
</evidence>
<dbReference type="InterPro" id="IPR001155">
    <property type="entry name" value="OxRdtase_FMN_N"/>
</dbReference>
<dbReference type="GO" id="GO:0016491">
    <property type="term" value="F:oxidoreductase activity"/>
    <property type="evidence" value="ECO:0007669"/>
    <property type="project" value="UniProtKB-KW"/>
</dbReference>
<evidence type="ECO:0000256" key="1">
    <source>
        <dbReference type="ARBA" id="ARBA00005979"/>
    </source>
</evidence>
<evidence type="ECO:0000256" key="4">
    <source>
        <dbReference type="ARBA" id="ARBA00023002"/>
    </source>
</evidence>
<dbReference type="InterPro" id="IPR051799">
    <property type="entry name" value="NADH_flavin_oxidoreductase"/>
</dbReference>
<dbReference type="OrthoDB" id="1663137at2759"/>
<sequence>MSSQATTFVRYPAEAVDPAPLGEPLVFPFSKRVAMNRFLKSAMSERLATFHPTDLSARGIPLPELITLYRRWGEGQWGQLLTGNVMIDAGHLEAPGNPIIPVDAAFEGERFEAFKALAAEAKAQGSLILAQVSHPGRQTTIDVQPNPISASNVQLVASAVGKGHGVPRPATAEDIAHVIEGFAHAAEYLEKAGFDGIQLHGAHGYLLAQFLSPTTNQRTDKYGGSLENRMRLILEVAAAIKARVSSSFVLGIKINSVEFQEKGFTPEEALLLCQALEKAEFDYVETSGGTYESGGFVHKKESTRKRENYFIEFSERIHAALSETKVYTTGGFKTVAGMVDTLKSVDGVGIARAATQEPDLPRVLLERRANATYKFAGDEDNLVLRLLGSVMQIQQMGRDQAIVDLSQPEGVKQVISTMMKAKA</sequence>
<protein>
    <submittedName>
        <fullName evidence="6">NADH oxidase</fullName>
    </submittedName>
</protein>
<comment type="similarity">
    <text evidence="1">Belongs to the NADH:flavin oxidoreductase/NADH oxidase family.</text>
</comment>
<dbReference type="Gene3D" id="3.20.20.70">
    <property type="entry name" value="Aldolase class I"/>
    <property type="match status" value="1"/>
</dbReference>
<feature type="domain" description="NADH:flavin oxidoreductase/NADH oxidase N-terminal" evidence="5">
    <location>
        <begin position="69"/>
        <end position="368"/>
    </location>
</feature>
<evidence type="ECO:0000313" key="7">
    <source>
        <dbReference type="Proteomes" id="UP000241462"/>
    </source>
</evidence>
<dbReference type="Pfam" id="PF00724">
    <property type="entry name" value="Oxidored_FMN"/>
    <property type="match status" value="1"/>
</dbReference>
<dbReference type="CDD" id="cd04733">
    <property type="entry name" value="OYE_like_2_FMN"/>
    <property type="match status" value="1"/>
</dbReference>
<dbReference type="Proteomes" id="UP000241462">
    <property type="component" value="Unassembled WGS sequence"/>
</dbReference>
<keyword evidence="3" id="KW-0288">FMN</keyword>
<dbReference type="SUPFAM" id="SSF51395">
    <property type="entry name" value="FMN-linked oxidoreductases"/>
    <property type="match status" value="1"/>
</dbReference>
<dbReference type="AlphaFoldDB" id="A0A2T3A4M4"/>
<keyword evidence="4" id="KW-0560">Oxidoreductase</keyword>
<keyword evidence="7" id="KW-1185">Reference proteome</keyword>
<organism evidence="6 7">
    <name type="scientific">Coniella lustricola</name>
    <dbReference type="NCBI Taxonomy" id="2025994"/>
    <lineage>
        <taxon>Eukaryota</taxon>
        <taxon>Fungi</taxon>
        <taxon>Dikarya</taxon>
        <taxon>Ascomycota</taxon>
        <taxon>Pezizomycotina</taxon>
        <taxon>Sordariomycetes</taxon>
        <taxon>Sordariomycetidae</taxon>
        <taxon>Diaporthales</taxon>
        <taxon>Schizoparmaceae</taxon>
        <taxon>Coniella</taxon>
    </lineage>
</organism>
<reference evidence="6 7" key="1">
    <citation type="journal article" date="2018" name="Mycol. Prog.">
        <title>Coniella lustricola, a new species from submerged detritus.</title>
        <authorList>
            <person name="Raudabaugh D.B."/>
            <person name="Iturriaga T."/>
            <person name="Carver A."/>
            <person name="Mondo S."/>
            <person name="Pangilinan J."/>
            <person name="Lipzen A."/>
            <person name="He G."/>
            <person name="Amirebrahimi M."/>
            <person name="Grigoriev I.V."/>
            <person name="Miller A.N."/>
        </authorList>
    </citation>
    <scope>NUCLEOTIDE SEQUENCE [LARGE SCALE GENOMIC DNA]</scope>
    <source>
        <strain evidence="6 7">B22-T-1</strain>
    </source>
</reference>
<dbReference type="InterPro" id="IPR013785">
    <property type="entry name" value="Aldolase_TIM"/>
</dbReference>
<dbReference type="PANTHER" id="PTHR43656">
    <property type="entry name" value="BINDING OXIDOREDUCTASE, PUTATIVE (AFU_ORTHOLOGUE AFUA_2G08260)-RELATED"/>
    <property type="match status" value="1"/>
</dbReference>
<evidence type="ECO:0000256" key="2">
    <source>
        <dbReference type="ARBA" id="ARBA00022630"/>
    </source>
</evidence>
<dbReference type="InParanoid" id="A0A2T3A4M4"/>
<dbReference type="EMBL" id="KZ678471">
    <property type="protein sequence ID" value="PSR82749.1"/>
    <property type="molecule type" value="Genomic_DNA"/>
</dbReference>
<evidence type="ECO:0000259" key="5">
    <source>
        <dbReference type="Pfam" id="PF00724"/>
    </source>
</evidence>
<proteinExistence type="inferred from homology"/>
<dbReference type="STRING" id="2025994.A0A2T3A4M4"/>
<name>A0A2T3A4M4_9PEZI</name>
<evidence type="ECO:0000313" key="6">
    <source>
        <dbReference type="EMBL" id="PSR82749.1"/>
    </source>
</evidence>
<accession>A0A2T3A4M4</accession>
<gene>
    <name evidence="6" type="ORF">BD289DRAFT_436918</name>
</gene>
<dbReference type="PANTHER" id="PTHR43656:SF5">
    <property type="entry name" value="NADH:FLAVIN OXIDOREDUCTASE_NADH OXIDASE N-TERMINAL DOMAIN-CONTAINING PROTEIN"/>
    <property type="match status" value="1"/>
</dbReference>
<dbReference type="GO" id="GO:0010181">
    <property type="term" value="F:FMN binding"/>
    <property type="evidence" value="ECO:0007669"/>
    <property type="project" value="InterPro"/>
</dbReference>